<evidence type="ECO:0000313" key="2">
    <source>
        <dbReference type="EMBL" id="WVZ01861.1"/>
    </source>
</evidence>
<reference evidence="2 3" key="1">
    <citation type="journal article" date="2023" name="Life. Sci Alliance">
        <title>Evolutionary insights into 3D genome organization and epigenetic landscape of Vigna mungo.</title>
        <authorList>
            <person name="Junaid A."/>
            <person name="Singh B."/>
            <person name="Bhatia S."/>
        </authorList>
    </citation>
    <scope>NUCLEOTIDE SEQUENCE [LARGE SCALE GENOMIC DNA]</scope>
    <source>
        <strain evidence="2">Urdbean</strain>
    </source>
</reference>
<gene>
    <name evidence="2" type="ORF">V8G54_022667</name>
</gene>
<dbReference type="EMBL" id="CP144694">
    <property type="protein sequence ID" value="WVZ01861.1"/>
    <property type="molecule type" value="Genomic_DNA"/>
</dbReference>
<dbReference type="Proteomes" id="UP001374535">
    <property type="component" value="Chromosome 7"/>
</dbReference>
<keyword evidence="1" id="KW-0812">Transmembrane</keyword>
<protein>
    <submittedName>
        <fullName evidence="2">Uncharacterized protein</fullName>
    </submittedName>
</protein>
<dbReference type="AlphaFoldDB" id="A0AAQ3RRV7"/>
<organism evidence="2 3">
    <name type="scientific">Vigna mungo</name>
    <name type="common">Black gram</name>
    <name type="synonym">Phaseolus mungo</name>
    <dbReference type="NCBI Taxonomy" id="3915"/>
    <lineage>
        <taxon>Eukaryota</taxon>
        <taxon>Viridiplantae</taxon>
        <taxon>Streptophyta</taxon>
        <taxon>Embryophyta</taxon>
        <taxon>Tracheophyta</taxon>
        <taxon>Spermatophyta</taxon>
        <taxon>Magnoliopsida</taxon>
        <taxon>eudicotyledons</taxon>
        <taxon>Gunneridae</taxon>
        <taxon>Pentapetalae</taxon>
        <taxon>rosids</taxon>
        <taxon>fabids</taxon>
        <taxon>Fabales</taxon>
        <taxon>Fabaceae</taxon>
        <taxon>Papilionoideae</taxon>
        <taxon>50 kb inversion clade</taxon>
        <taxon>NPAAA clade</taxon>
        <taxon>indigoferoid/millettioid clade</taxon>
        <taxon>Phaseoleae</taxon>
        <taxon>Vigna</taxon>
    </lineage>
</organism>
<keyword evidence="3" id="KW-1185">Reference proteome</keyword>
<evidence type="ECO:0000256" key="1">
    <source>
        <dbReference type="SAM" id="Phobius"/>
    </source>
</evidence>
<keyword evidence="1" id="KW-0472">Membrane</keyword>
<accession>A0AAQ3RRV7</accession>
<dbReference type="PANTHER" id="PTHR46567">
    <property type="entry name" value="MEDIATOR OF RNA POLYMERASE II TRANSCRIPTION SUBUNIT 12"/>
    <property type="match status" value="1"/>
</dbReference>
<dbReference type="PANTHER" id="PTHR46567:SF2">
    <property type="entry name" value="RNA POLYMERASE II TRANSCRIPTION MEDIATORS PROTEIN"/>
    <property type="match status" value="1"/>
</dbReference>
<proteinExistence type="predicted"/>
<feature type="transmembrane region" description="Helical" evidence="1">
    <location>
        <begin position="20"/>
        <end position="39"/>
    </location>
</feature>
<evidence type="ECO:0000313" key="3">
    <source>
        <dbReference type="Proteomes" id="UP001374535"/>
    </source>
</evidence>
<sequence length="156" mass="17841">MAYKEQSEHEEKQSLEIWQLLLPIVYGFLEIVVISQTYVHTLAGVALRVIRDSAPGGSDLVDNSRRAYTTSALIEMLRFFVKNASRTKSSSRSWWDVVSDLGKALQKKGHLVEIVLLKYDCMQYDHVCNLRAPLYWEIFVHKGLNSARICLHATTL</sequence>
<name>A0AAQ3RRV7_VIGMU</name>
<keyword evidence="1" id="KW-1133">Transmembrane helix</keyword>